<accession>A0ACC3C0L3</accession>
<evidence type="ECO:0000313" key="2">
    <source>
        <dbReference type="Proteomes" id="UP000798662"/>
    </source>
</evidence>
<name>A0ACC3C0L3_PYRYE</name>
<keyword evidence="2" id="KW-1185">Reference proteome</keyword>
<comment type="caution">
    <text evidence="1">The sequence shown here is derived from an EMBL/GenBank/DDBJ whole genome shotgun (WGS) entry which is preliminary data.</text>
</comment>
<sequence>MALPSPRPSLSPSWRRASMAARPSPRRRTALRPLLAVASLLGVALVAVAAVAPAPAGAVDAPFRFNVGGGATDGFAADNDGQYVKGESFALTETDVEVKATERDDLYLSYRYYWGRLNYVIPVSPGDYEVRLHFAELWQGAFFRGARVFNVYIGGVEADPQLDIFGLVGGRTALVRSYSTTVGADGMLAIDLWGVQQNPALAAIEVLVPGAEPPLPSLPPMSSTDPTDPEDGATLPLRVNVGGGVAAGPGFAADAPAAFQGFTEVATGSGPVEGTDNDMLYRSYRFAPGWGTFSVRVPLAAGTYTIRLHWAEMWDGAWTAGTRVFDVALGNNAGVETVEDQLDVYATVGPATALVRQYTVTVGASPLVIRLSSRQQNAMLSAYEVLQGTGFIVPTKGPAFVPPTPSMAPGASATPEPMASATPSPPPPTGSTDHFAHAVIGTVEDVYVDNDGNGEESVTITGFGSHTHFFANNGTPGSLVRTEWYNNDTDVLLGSSLSLTYTFGLGSTNVRLDVEDTTGDSSSDFATVSVVGSLRPGAYCYYYDAATDFPPPLNVKDAPKAVFAATTGALQFRNAGNFPEGAHGTGEWMQRCVFFYNAPTQANYTFAADFTGRVEMHMDAEKVFGDDGTGRVELSEGLHEGQVFFAKTGDAAKLRISINGTALPASSIQHDQNTVVPVITGMFPDTGGRGGGTSVTINGVGFFTSSVEVFFGDTPAASVERRSATQLVAISPPGPSGAVDVTVLTGGDIEAEGGSSNAFTFTYEGDAAPIQFNSFLLKDSGGENSFSLWSGIAITYGPDGRYYVGVYGSEVWALSISDDHRVTDVCKSESLGLNMVVTSVAFNPADGDQIKLYVTASVLYYHDRFGMPLSAWDNGRVVLLEPDVNGQCLGISKEVITGLPVSNHDHSASGLGFDQDGMLRILSAGLSNMGTSDGGERLGGLDETSLSAAILIADVNKPGFDGAITYDQTEEELTSTQTGGFDVKLFAVGLRSSFGSAIHTNGEWYATDNGPNETFGNLALGCNNSRFSSGHGDKVLRMVRDAYYGHPNRNRAREDPRQCTYYWPLQAGTAEYKPPLTSFSEGSYNGIIEVMSNVFPDLKHDLLISRFSTGNRGNNGLIKRIQLEGGRDGPVVVTDLLGASGLDIESTPFGAYYLPRPQKGEMLIVEPVYPTPPASGAPVPIAVKPHRGPAGGGHTITVGGHNFGANPTATLGGRPCRNVRDVAADGTRFRCTVPAAASPGALVRIAVTNGETGKTSARTPGNGDYLYMNV</sequence>
<protein>
    <submittedName>
        <fullName evidence="1">Uncharacterized protein</fullName>
    </submittedName>
</protein>
<proteinExistence type="predicted"/>
<dbReference type="Proteomes" id="UP000798662">
    <property type="component" value="Chromosome 2"/>
</dbReference>
<organism evidence="1 2">
    <name type="scientific">Pyropia yezoensis</name>
    <name type="common">Susabi-nori</name>
    <name type="synonym">Porphyra yezoensis</name>
    <dbReference type="NCBI Taxonomy" id="2788"/>
    <lineage>
        <taxon>Eukaryota</taxon>
        <taxon>Rhodophyta</taxon>
        <taxon>Bangiophyceae</taxon>
        <taxon>Bangiales</taxon>
        <taxon>Bangiaceae</taxon>
        <taxon>Pyropia</taxon>
    </lineage>
</organism>
<gene>
    <name evidence="1" type="ORF">I4F81_006423</name>
</gene>
<evidence type="ECO:0000313" key="1">
    <source>
        <dbReference type="EMBL" id="KAK1863869.1"/>
    </source>
</evidence>
<reference evidence="1" key="1">
    <citation type="submission" date="2019-11" db="EMBL/GenBank/DDBJ databases">
        <title>Nori genome reveals adaptations in red seaweeds to the harsh intertidal environment.</title>
        <authorList>
            <person name="Wang D."/>
            <person name="Mao Y."/>
        </authorList>
    </citation>
    <scope>NUCLEOTIDE SEQUENCE</scope>
    <source>
        <tissue evidence="1">Gametophyte</tissue>
    </source>
</reference>
<dbReference type="EMBL" id="CM020619">
    <property type="protein sequence ID" value="KAK1863869.1"/>
    <property type="molecule type" value="Genomic_DNA"/>
</dbReference>